<dbReference type="PANTHER" id="PTHR43976">
    <property type="entry name" value="SHORT CHAIN DEHYDROGENASE"/>
    <property type="match status" value="1"/>
</dbReference>
<organism evidence="5 6">
    <name type="scientific">Paenalkalicoccus suaedae</name>
    <dbReference type="NCBI Taxonomy" id="2592382"/>
    <lineage>
        <taxon>Bacteria</taxon>
        <taxon>Bacillati</taxon>
        <taxon>Bacillota</taxon>
        <taxon>Bacilli</taxon>
        <taxon>Bacillales</taxon>
        <taxon>Bacillaceae</taxon>
        <taxon>Paenalkalicoccus</taxon>
    </lineage>
</organism>
<gene>
    <name evidence="5" type="ORF">FLK61_31710</name>
</gene>
<dbReference type="Proteomes" id="UP000318138">
    <property type="component" value="Chromosome"/>
</dbReference>
<reference evidence="6" key="1">
    <citation type="submission" date="2019-07" db="EMBL/GenBank/DDBJ databases">
        <title>Bacillus alkalisoli sp. nov. isolated from saline soil.</title>
        <authorList>
            <person name="Sun J.-Q."/>
            <person name="Xu L."/>
        </authorList>
    </citation>
    <scope>NUCLEOTIDE SEQUENCE [LARGE SCALE GENOMIC DNA]</scope>
    <source>
        <strain evidence="6">M4U3P1</strain>
    </source>
</reference>
<dbReference type="Gene3D" id="3.40.50.720">
    <property type="entry name" value="NAD(P)-binding Rossmann-like Domain"/>
    <property type="match status" value="1"/>
</dbReference>
<evidence type="ECO:0000256" key="1">
    <source>
        <dbReference type="ARBA" id="ARBA00006484"/>
    </source>
</evidence>
<dbReference type="InterPro" id="IPR002347">
    <property type="entry name" value="SDR_fam"/>
</dbReference>
<evidence type="ECO:0000313" key="5">
    <source>
        <dbReference type="EMBL" id="QKS71278.1"/>
    </source>
</evidence>
<dbReference type="RefSeq" id="WP_176009313.1">
    <property type="nucleotide sequence ID" value="NZ_CP041372.2"/>
</dbReference>
<dbReference type="PANTHER" id="PTHR43976:SF16">
    <property type="entry name" value="SHORT-CHAIN DEHYDROGENASE_REDUCTASE FAMILY PROTEIN"/>
    <property type="match status" value="1"/>
</dbReference>
<dbReference type="InterPro" id="IPR057326">
    <property type="entry name" value="KR_dom"/>
</dbReference>
<comment type="similarity">
    <text evidence="1 3">Belongs to the short-chain dehydrogenases/reductases (SDR) family.</text>
</comment>
<evidence type="ECO:0000256" key="3">
    <source>
        <dbReference type="RuleBase" id="RU000363"/>
    </source>
</evidence>
<name>A0A859FEK8_9BACI</name>
<dbReference type="Pfam" id="PF00106">
    <property type="entry name" value="adh_short"/>
    <property type="match status" value="1"/>
</dbReference>
<protein>
    <submittedName>
        <fullName evidence="5">SDR family NAD(P)-dependent oxidoreductase</fullName>
    </submittedName>
</protein>
<dbReference type="AlphaFoldDB" id="A0A859FEK8"/>
<dbReference type="CDD" id="cd05374">
    <property type="entry name" value="17beta-HSD-like_SDR_c"/>
    <property type="match status" value="1"/>
</dbReference>
<dbReference type="GO" id="GO:0016491">
    <property type="term" value="F:oxidoreductase activity"/>
    <property type="evidence" value="ECO:0007669"/>
    <property type="project" value="UniProtKB-KW"/>
</dbReference>
<dbReference type="PROSITE" id="PS00061">
    <property type="entry name" value="ADH_SHORT"/>
    <property type="match status" value="1"/>
</dbReference>
<dbReference type="SMART" id="SM00822">
    <property type="entry name" value="PKS_KR"/>
    <property type="match status" value="1"/>
</dbReference>
<sequence length="267" mass="29769">MMQKVIVVTGCNSGFGEVLTSSLHDYTLVGTVRKLPANPSKHVDYQLLELTNQQDIDRLYTYIEKTYGRIDVLINNAGYSQGGVIEALTIDDMRQQFETNVFGQLALTKSLLPLLKKSTTSKIIMLSSISGQIGFPALGAYAASKFALTGFSQSLRSELLPLGITTSIIEAGAFKTNIWKKARNSAKLSEEATYKELQDYMMTYVQQVETAGADPIKLVKTVTRIIQAKKPAFRYTIGVRTKLAITMTRLFPATVEKLVLRRMRHMR</sequence>
<dbReference type="SUPFAM" id="SSF51735">
    <property type="entry name" value="NAD(P)-binding Rossmann-fold domains"/>
    <property type="match status" value="1"/>
</dbReference>
<evidence type="ECO:0000256" key="2">
    <source>
        <dbReference type="ARBA" id="ARBA00023002"/>
    </source>
</evidence>
<dbReference type="InterPro" id="IPR051911">
    <property type="entry name" value="SDR_oxidoreductase"/>
</dbReference>
<dbReference type="InterPro" id="IPR036291">
    <property type="entry name" value="NAD(P)-bd_dom_sf"/>
</dbReference>
<evidence type="ECO:0000259" key="4">
    <source>
        <dbReference type="SMART" id="SM00822"/>
    </source>
</evidence>
<feature type="domain" description="Ketoreductase" evidence="4">
    <location>
        <begin position="4"/>
        <end position="177"/>
    </location>
</feature>
<keyword evidence="6" id="KW-1185">Reference proteome</keyword>
<proteinExistence type="inferred from homology"/>
<dbReference type="InterPro" id="IPR020904">
    <property type="entry name" value="Sc_DH/Rdtase_CS"/>
</dbReference>
<keyword evidence="2" id="KW-0560">Oxidoreductase</keyword>
<dbReference type="KEGG" id="psua:FLK61_31710"/>
<dbReference type="EMBL" id="CP041372">
    <property type="protein sequence ID" value="QKS71278.1"/>
    <property type="molecule type" value="Genomic_DNA"/>
</dbReference>
<accession>A0A859FEK8</accession>
<dbReference type="PRINTS" id="PR00080">
    <property type="entry name" value="SDRFAMILY"/>
</dbReference>
<evidence type="ECO:0000313" key="6">
    <source>
        <dbReference type="Proteomes" id="UP000318138"/>
    </source>
</evidence>
<dbReference type="PRINTS" id="PR00081">
    <property type="entry name" value="GDHRDH"/>
</dbReference>